<dbReference type="Pfam" id="PF05180">
    <property type="entry name" value="zf-DNL"/>
    <property type="match status" value="1"/>
</dbReference>
<proteinExistence type="predicted"/>
<name>A0ABR4BR66_9HELO</name>
<accession>A0ABR4BR66</accession>
<organism evidence="7 8">
    <name type="scientific">Oculimacula yallundae</name>
    <dbReference type="NCBI Taxonomy" id="86028"/>
    <lineage>
        <taxon>Eukaryota</taxon>
        <taxon>Fungi</taxon>
        <taxon>Dikarya</taxon>
        <taxon>Ascomycota</taxon>
        <taxon>Pezizomycotina</taxon>
        <taxon>Leotiomycetes</taxon>
        <taxon>Helotiales</taxon>
        <taxon>Ploettnerulaceae</taxon>
        <taxon>Oculimacula</taxon>
    </lineage>
</organism>
<sequence>MPALPTPISASRIISRLSSRRACSAIPSRLQNRLLARPQYQRQDHPQIQCRFPIPKFYSTATSPATSRPLTDRPSQTQSHKPHAPEAPNTDRPEYEMTFTCTPCSTRSTHRVSKQGYHKGSVLATCPSCKNRHVISDHLNIFGDAKFTIEDLMRDQGQLVKKGTLSEDGNFEFWADGTTTSRAPSPASPKATDQAALNEGLKAKEDTDGKA</sequence>
<keyword evidence="8" id="KW-1185">Reference proteome</keyword>
<evidence type="ECO:0000313" key="7">
    <source>
        <dbReference type="EMBL" id="KAL2060178.1"/>
    </source>
</evidence>
<dbReference type="EMBL" id="JAZHXI010000023">
    <property type="protein sequence ID" value="KAL2060178.1"/>
    <property type="molecule type" value="Genomic_DNA"/>
</dbReference>
<feature type="compositionally biased region" description="Polar residues" evidence="5">
    <location>
        <begin position="60"/>
        <end position="79"/>
    </location>
</feature>
<dbReference type="PROSITE" id="PS51501">
    <property type="entry name" value="ZF_DNL"/>
    <property type="match status" value="1"/>
</dbReference>
<dbReference type="InterPro" id="IPR024158">
    <property type="entry name" value="Mt_import_TIM15"/>
</dbReference>
<evidence type="ECO:0000313" key="8">
    <source>
        <dbReference type="Proteomes" id="UP001595075"/>
    </source>
</evidence>
<dbReference type="InterPro" id="IPR007853">
    <property type="entry name" value="Znf_DNL-typ"/>
</dbReference>
<evidence type="ECO:0000256" key="1">
    <source>
        <dbReference type="ARBA" id="ARBA00022723"/>
    </source>
</evidence>
<evidence type="ECO:0000259" key="6">
    <source>
        <dbReference type="PROSITE" id="PS51501"/>
    </source>
</evidence>
<evidence type="ECO:0000256" key="4">
    <source>
        <dbReference type="PROSITE-ProRule" id="PRU00834"/>
    </source>
</evidence>
<protein>
    <recommendedName>
        <fullName evidence="6">DNL-type domain-containing protein</fullName>
    </recommendedName>
</protein>
<evidence type="ECO:0000256" key="3">
    <source>
        <dbReference type="ARBA" id="ARBA00022833"/>
    </source>
</evidence>
<gene>
    <name evidence="7" type="ORF">VTL71DRAFT_9573</name>
</gene>
<evidence type="ECO:0000256" key="5">
    <source>
        <dbReference type="SAM" id="MobiDB-lite"/>
    </source>
</evidence>
<feature type="region of interest" description="Disordered" evidence="5">
    <location>
        <begin position="60"/>
        <end position="95"/>
    </location>
</feature>
<feature type="region of interest" description="Disordered" evidence="5">
    <location>
        <begin position="175"/>
        <end position="211"/>
    </location>
</feature>
<feature type="compositionally biased region" description="Basic and acidic residues" evidence="5">
    <location>
        <begin position="201"/>
        <end position="211"/>
    </location>
</feature>
<feature type="domain" description="DNL-type" evidence="6">
    <location>
        <begin position="90"/>
        <end position="185"/>
    </location>
</feature>
<keyword evidence="2 4" id="KW-0863">Zinc-finger</keyword>
<keyword evidence="1" id="KW-0479">Metal-binding</keyword>
<dbReference type="PANTHER" id="PTHR20922:SF13">
    <property type="entry name" value="DNL-TYPE ZINC FINGER PROTEIN"/>
    <property type="match status" value="1"/>
</dbReference>
<comment type="caution">
    <text evidence="7">The sequence shown here is derived from an EMBL/GenBank/DDBJ whole genome shotgun (WGS) entry which is preliminary data.</text>
</comment>
<keyword evidence="3" id="KW-0862">Zinc</keyword>
<dbReference type="Proteomes" id="UP001595075">
    <property type="component" value="Unassembled WGS sequence"/>
</dbReference>
<reference evidence="7 8" key="1">
    <citation type="journal article" date="2024" name="Commun. Biol.">
        <title>Comparative genomic analysis of thermophilic fungi reveals convergent evolutionary adaptations and gene losses.</title>
        <authorList>
            <person name="Steindorff A.S."/>
            <person name="Aguilar-Pontes M.V."/>
            <person name="Robinson A.J."/>
            <person name="Andreopoulos B."/>
            <person name="LaButti K."/>
            <person name="Kuo A."/>
            <person name="Mondo S."/>
            <person name="Riley R."/>
            <person name="Otillar R."/>
            <person name="Haridas S."/>
            <person name="Lipzen A."/>
            <person name="Grimwood J."/>
            <person name="Schmutz J."/>
            <person name="Clum A."/>
            <person name="Reid I.D."/>
            <person name="Moisan M.C."/>
            <person name="Butler G."/>
            <person name="Nguyen T.T.M."/>
            <person name="Dewar K."/>
            <person name="Conant G."/>
            <person name="Drula E."/>
            <person name="Henrissat B."/>
            <person name="Hansel C."/>
            <person name="Singer S."/>
            <person name="Hutchinson M.I."/>
            <person name="de Vries R.P."/>
            <person name="Natvig D.O."/>
            <person name="Powell A.J."/>
            <person name="Tsang A."/>
            <person name="Grigoriev I.V."/>
        </authorList>
    </citation>
    <scope>NUCLEOTIDE SEQUENCE [LARGE SCALE GENOMIC DNA]</scope>
    <source>
        <strain evidence="7 8">CBS 494.80</strain>
    </source>
</reference>
<dbReference type="PANTHER" id="PTHR20922">
    <property type="entry name" value="DNL-TYPE ZINC FINGER PROTEIN"/>
    <property type="match status" value="1"/>
</dbReference>
<evidence type="ECO:0000256" key="2">
    <source>
        <dbReference type="ARBA" id="ARBA00022771"/>
    </source>
</evidence>